<dbReference type="AlphaFoldDB" id="K2K8I8"/>
<dbReference type="InterPro" id="IPR037196">
    <property type="entry name" value="HSP90_C"/>
</dbReference>
<feature type="binding site" evidence="11">
    <location>
        <position position="84"/>
    </location>
    <ligand>
        <name>ATP</name>
        <dbReference type="ChEBI" id="CHEBI:30616"/>
    </ligand>
</feature>
<evidence type="ECO:0000256" key="2">
    <source>
        <dbReference type="ARBA" id="ARBA00008239"/>
    </source>
</evidence>
<comment type="similarity">
    <text evidence="2 10">Belongs to the heat shock protein 90 family.</text>
</comment>
<comment type="subcellular location">
    <subcellularLocation>
        <location evidence="1 10">Cytoplasm</location>
    </subcellularLocation>
</comment>
<feature type="binding site" evidence="11">
    <location>
        <position position="79"/>
    </location>
    <ligand>
        <name>ATP</name>
        <dbReference type="ChEBI" id="CHEBI:30616"/>
    </ligand>
</feature>
<dbReference type="RefSeq" id="WP_008945185.1">
    <property type="nucleotide sequence ID" value="NZ_AMRL01000017.1"/>
</dbReference>
<dbReference type="Proteomes" id="UP000006746">
    <property type="component" value="Unassembled WGS sequence"/>
</dbReference>
<dbReference type="InterPro" id="IPR003594">
    <property type="entry name" value="HATPase_dom"/>
</dbReference>
<dbReference type="InterPro" id="IPR020568">
    <property type="entry name" value="Ribosomal_Su5_D2-typ_SF"/>
</dbReference>
<comment type="caution">
    <text evidence="10">Lacks conserved residue(s) required for the propagation of feature annotation.</text>
</comment>
<gene>
    <name evidence="10" type="primary">htpG</name>
    <name evidence="13" type="ORF">P24_12901</name>
</gene>
<dbReference type="GO" id="GO:0005524">
    <property type="term" value="F:ATP binding"/>
    <property type="evidence" value="ECO:0007669"/>
    <property type="project" value="UniProtKB-UniRule"/>
</dbReference>
<dbReference type="SUPFAM" id="SSF110942">
    <property type="entry name" value="HSP90 C-terminal domain"/>
    <property type="match status" value="1"/>
</dbReference>
<comment type="caution">
    <text evidence="13">The sequence shown here is derived from an EMBL/GenBank/DDBJ whole genome shotgun (WGS) entry which is preliminary data.</text>
</comment>
<dbReference type="GO" id="GO:0016887">
    <property type="term" value="F:ATP hydrolysis activity"/>
    <property type="evidence" value="ECO:0007669"/>
    <property type="project" value="InterPro"/>
</dbReference>
<dbReference type="NCBIfam" id="NF003555">
    <property type="entry name" value="PRK05218.1"/>
    <property type="match status" value="1"/>
</dbReference>
<evidence type="ECO:0000256" key="5">
    <source>
        <dbReference type="ARBA" id="ARBA00022840"/>
    </source>
</evidence>
<dbReference type="FunFam" id="3.30.565.10:FF:000009">
    <property type="entry name" value="Molecular chaperone HtpG"/>
    <property type="match status" value="1"/>
</dbReference>
<comment type="subunit">
    <text evidence="10">Homodimer.</text>
</comment>
<evidence type="ECO:0000256" key="8">
    <source>
        <dbReference type="ARBA" id="ARBA00058590"/>
    </source>
</evidence>
<feature type="region of interest" description="A; substrate-binding" evidence="10">
    <location>
        <begin position="1"/>
        <end position="325"/>
    </location>
</feature>
<feature type="binding site" evidence="11">
    <location>
        <position position="33"/>
    </location>
    <ligand>
        <name>ATP</name>
        <dbReference type="ChEBI" id="CHEBI:30616"/>
    </ligand>
</feature>
<reference evidence="13 14" key="1">
    <citation type="journal article" date="2012" name="J. Bacteriol.">
        <title>Genome Sequence of Oceanibaculum indicum Type Strain P24.</title>
        <authorList>
            <person name="Lai Q."/>
            <person name="Shao Z."/>
        </authorList>
    </citation>
    <scope>NUCLEOTIDE SEQUENCE [LARGE SCALE GENOMIC DNA]</scope>
    <source>
        <strain evidence="13 14">P24</strain>
    </source>
</reference>
<evidence type="ECO:0000259" key="12">
    <source>
        <dbReference type="SMART" id="SM00387"/>
    </source>
</evidence>
<feature type="region of interest" description="C" evidence="10">
    <location>
        <begin position="545"/>
        <end position="623"/>
    </location>
</feature>
<dbReference type="InterPro" id="IPR036890">
    <property type="entry name" value="HATPase_C_sf"/>
</dbReference>
<evidence type="ECO:0000256" key="6">
    <source>
        <dbReference type="ARBA" id="ARBA00023016"/>
    </source>
</evidence>
<keyword evidence="14" id="KW-1185">Reference proteome</keyword>
<evidence type="ECO:0000313" key="13">
    <source>
        <dbReference type="EMBL" id="EKE73590.1"/>
    </source>
</evidence>
<dbReference type="SMART" id="SM00387">
    <property type="entry name" value="HATPase_c"/>
    <property type="match status" value="1"/>
</dbReference>
<feature type="binding site" evidence="11">
    <location>
        <position position="92"/>
    </location>
    <ligand>
        <name>ATP</name>
        <dbReference type="ChEBI" id="CHEBI:30616"/>
    </ligand>
</feature>
<dbReference type="STRING" id="1207063.P24_12901"/>
<sequence length="623" mass="69400">MSAEKLSFQAEVSRLLDIVVNSLYSEKEIFLRELVSNASDACDKLRYLALTKGELLGDDAAFAITLTTDAKARTLTISDNGIGMDRDELIANLGTIARSGTAAFVGELSGDAKKDTNLIGQFGVGFYSAYMVAEKVEVLTRKAGEEAAWLWTSDGRGDFTIQQSEKAGRGTLITLHLREGSEEYLEADRLRQIVKRYSDHIAIPIRLVEGDKTETLNRASALWTRSKSEITPEEYKEFYHHAAHAFDEPWETLHWQAEGLISYTGLLFVPGSRPFDLFHPERKSRVKLYVRRVFITDDCQELVPEYLRFLRGVVDSEDLPLNVSREMLQASPVVQKIRQGIVKRVLGELQKKAEKEPEAYSGFWENFGPVLKEGLYSEHGSDREQLLKLARFRSSNGDGLVSLADYAGRMKEGQDTIFYITGEDAAALLESPQLEGFRAKGVEVLLLTDPIDEFWIPSVVEYEGHKFKSVTRGGTDLAKVKGAEKSDAEKKEEADSKDDVGSLVALMQLALKDEVKDVRASERLTDSAVCLVADEGDMDMHLERLLRQHKQLDNSFKRILEVNPAHPVIRKLAAHVAAKGGEASIDDAALLLLDQARILEGEPLRDARGFATRLSAFLEKGLG</sequence>
<feature type="domain" description="Histidine kinase/HSP90-like ATPase" evidence="12">
    <location>
        <begin position="26"/>
        <end position="181"/>
    </location>
</feature>
<keyword evidence="3 10" id="KW-0963">Cytoplasm</keyword>
<dbReference type="Gene3D" id="3.30.565.10">
    <property type="entry name" value="Histidine kinase-like ATPase, C-terminal domain"/>
    <property type="match status" value="1"/>
</dbReference>
<feature type="binding site" evidence="11">
    <location>
        <position position="325"/>
    </location>
    <ligand>
        <name>ATP</name>
        <dbReference type="ChEBI" id="CHEBI:30616"/>
    </ligand>
</feature>
<keyword evidence="7 10" id="KW-0143">Chaperone</keyword>
<dbReference type="eggNOG" id="COG0326">
    <property type="taxonomic scope" value="Bacteria"/>
</dbReference>
<dbReference type="InterPro" id="IPR020575">
    <property type="entry name" value="Hsp90_N"/>
</dbReference>
<organism evidence="13 14">
    <name type="scientific">Oceanibaculum indicum P24</name>
    <dbReference type="NCBI Taxonomy" id="1207063"/>
    <lineage>
        <taxon>Bacteria</taxon>
        <taxon>Pseudomonadati</taxon>
        <taxon>Pseudomonadota</taxon>
        <taxon>Alphaproteobacteria</taxon>
        <taxon>Rhodospirillales</taxon>
        <taxon>Oceanibaculaceae</taxon>
        <taxon>Oceanibaculum</taxon>
    </lineage>
</organism>
<feature type="binding site" evidence="11">
    <location>
        <begin position="121"/>
        <end position="126"/>
    </location>
    <ligand>
        <name>ATP</name>
        <dbReference type="ChEBI" id="CHEBI:30616"/>
    </ligand>
</feature>
<keyword evidence="6 10" id="KW-0346">Stress response</keyword>
<feature type="binding site" evidence="11">
    <location>
        <position position="37"/>
    </location>
    <ligand>
        <name>ATP</name>
        <dbReference type="ChEBI" id="CHEBI:30616"/>
    </ligand>
</feature>
<dbReference type="EMBL" id="AMRL01000017">
    <property type="protein sequence ID" value="EKE73590.1"/>
    <property type="molecule type" value="Genomic_DNA"/>
</dbReference>
<proteinExistence type="inferred from homology"/>
<evidence type="ECO:0000256" key="4">
    <source>
        <dbReference type="ARBA" id="ARBA00022741"/>
    </source>
</evidence>
<evidence type="ECO:0000313" key="14">
    <source>
        <dbReference type="Proteomes" id="UP000006746"/>
    </source>
</evidence>
<dbReference type="GO" id="GO:0140662">
    <property type="term" value="F:ATP-dependent protein folding chaperone"/>
    <property type="evidence" value="ECO:0007669"/>
    <property type="project" value="InterPro"/>
</dbReference>
<dbReference type="SUPFAM" id="SSF54211">
    <property type="entry name" value="Ribosomal protein S5 domain 2-like"/>
    <property type="match status" value="1"/>
</dbReference>
<dbReference type="CDD" id="cd16927">
    <property type="entry name" value="HATPase_Hsp90-like"/>
    <property type="match status" value="1"/>
</dbReference>
<protein>
    <recommendedName>
        <fullName evidence="9 10">Chaperone protein HtpG</fullName>
    </recommendedName>
    <alternativeName>
        <fullName evidence="10">Heat shock protein HtpG</fullName>
    </alternativeName>
    <alternativeName>
        <fullName evidence="10">High temperature protein G</fullName>
    </alternativeName>
</protein>
<dbReference type="Gene3D" id="3.40.50.11260">
    <property type="match status" value="1"/>
</dbReference>
<keyword evidence="4 10" id="KW-0547">Nucleotide-binding</keyword>
<dbReference type="Pfam" id="PF00183">
    <property type="entry name" value="HSP90"/>
    <property type="match status" value="1"/>
</dbReference>
<dbReference type="PANTHER" id="PTHR11528">
    <property type="entry name" value="HEAT SHOCK PROTEIN 90 FAMILY MEMBER"/>
    <property type="match status" value="1"/>
</dbReference>
<name>K2K8I8_9PROT</name>
<dbReference type="GO" id="GO:0005737">
    <property type="term" value="C:cytoplasm"/>
    <property type="evidence" value="ECO:0007669"/>
    <property type="project" value="UniProtKB-SubCell"/>
</dbReference>
<feature type="binding site" evidence="11">
    <location>
        <position position="171"/>
    </location>
    <ligand>
        <name>ATP</name>
        <dbReference type="ChEBI" id="CHEBI:30616"/>
    </ligand>
</feature>
<dbReference type="PATRIC" id="fig|1207063.3.peg.2606"/>
<evidence type="ECO:0000256" key="11">
    <source>
        <dbReference type="PIRSR" id="PIRSR002583-1"/>
    </source>
</evidence>
<dbReference type="HAMAP" id="MF_00505">
    <property type="entry name" value="HSP90"/>
    <property type="match status" value="1"/>
</dbReference>
<comment type="function">
    <text evidence="8 10">Molecular chaperone. Has ATPase activity.</text>
</comment>
<dbReference type="GO" id="GO:0051082">
    <property type="term" value="F:unfolded protein binding"/>
    <property type="evidence" value="ECO:0007669"/>
    <property type="project" value="UniProtKB-UniRule"/>
</dbReference>
<dbReference type="Pfam" id="PF13589">
    <property type="entry name" value="HATPase_c_3"/>
    <property type="match status" value="1"/>
</dbReference>
<dbReference type="FunFam" id="3.30.230.80:FF:000002">
    <property type="entry name" value="Molecular chaperone HtpG"/>
    <property type="match status" value="1"/>
</dbReference>
<keyword evidence="5 10" id="KW-0067">ATP-binding</keyword>
<dbReference type="PRINTS" id="PR00775">
    <property type="entry name" value="HEATSHOCK90"/>
</dbReference>
<feature type="binding site" evidence="11">
    <location>
        <begin position="99"/>
        <end position="100"/>
    </location>
    <ligand>
        <name>ATP</name>
        <dbReference type="ChEBI" id="CHEBI:30616"/>
    </ligand>
</feature>
<dbReference type="Gene3D" id="1.20.120.790">
    <property type="entry name" value="Heat shock protein 90, C-terminal domain"/>
    <property type="match status" value="1"/>
</dbReference>
<evidence type="ECO:0000256" key="7">
    <source>
        <dbReference type="ARBA" id="ARBA00023186"/>
    </source>
</evidence>
<dbReference type="InterPro" id="IPR001404">
    <property type="entry name" value="Hsp90_fam"/>
</dbReference>
<dbReference type="Gene3D" id="3.30.230.80">
    <property type="match status" value="1"/>
</dbReference>
<dbReference type="SUPFAM" id="SSF55874">
    <property type="entry name" value="ATPase domain of HSP90 chaperone/DNA topoisomerase II/histidine kinase"/>
    <property type="match status" value="1"/>
</dbReference>
<evidence type="ECO:0000256" key="10">
    <source>
        <dbReference type="HAMAP-Rule" id="MF_00505"/>
    </source>
</evidence>
<evidence type="ECO:0000256" key="9">
    <source>
        <dbReference type="ARBA" id="ARBA00070675"/>
    </source>
</evidence>
<evidence type="ECO:0000256" key="3">
    <source>
        <dbReference type="ARBA" id="ARBA00022490"/>
    </source>
</evidence>
<dbReference type="PIRSF" id="PIRSF002583">
    <property type="entry name" value="Hsp90"/>
    <property type="match status" value="1"/>
</dbReference>
<evidence type="ECO:0000256" key="1">
    <source>
        <dbReference type="ARBA" id="ARBA00004496"/>
    </source>
</evidence>
<accession>K2K8I8</accession>